<dbReference type="Proteomes" id="UP000824890">
    <property type="component" value="Unassembled WGS sequence"/>
</dbReference>
<keyword evidence="2" id="KW-1185">Reference proteome</keyword>
<evidence type="ECO:0000313" key="1">
    <source>
        <dbReference type="EMBL" id="KAH0896223.1"/>
    </source>
</evidence>
<accession>A0ABQ8AUR7</accession>
<reference evidence="1 2" key="1">
    <citation type="submission" date="2021-05" db="EMBL/GenBank/DDBJ databases">
        <title>Genome Assembly of Synthetic Allotetraploid Brassica napus Reveals Homoeologous Exchanges between Subgenomes.</title>
        <authorList>
            <person name="Davis J.T."/>
        </authorList>
    </citation>
    <scope>NUCLEOTIDE SEQUENCE [LARGE SCALE GENOMIC DNA]</scope>
    <source>
        <strain evidence="2">cv. Da-Ae</strain>
        <tissue evidence="1">Seedling</tissue>
    </source>
</reference>
<evidence type="ECO:0000313" key="2">
    <source>
        <dbReference type="Proteomes" id="UP000824890"/>
    </source>
</evidence>
<dbReference type="EMBL" id="JAGKQM010000012">
    <property type="protein sequence ID" value="KAH0896223.1"/>
    <property type="molecule type" value="Genomic_DNA"/>
</dbReference>
<name>A0ABQ8AUR7_BRANA</name>
<proteinExistence type="predicted"/>
<organism evidence="1 2">
    <name type="scientific">Brassica napus</name>
    <name type="common">Rape</name>
    <dbReference type="NCBI Taxonomy" id="3708"/>
    <lineage>
        <taxon>Eukaryota</taxon>
        <taxon>Viridiplantae</taxon>
        <taxon>Streptophyta</taxon>
        <taxon>Embryophyta</taxon>
        <taxon>Tracheophyta</taxon>
        <taxon>Spermatophyta</taxon>
        <taxon>Magnoliopsida</taxon>
        <taxon>eudicotyledons</taxon>
        <taxon>Gunneridae</taxon>
        <taxon>Pentapetalae</taxon>
        <taxon>rosids</taxon>
        <taxon>malvids</taxon>
        <taxon>Brassicales</taxon>
        <taxon>Brassicaceae</taxon>
        <taxon>Brassiceae</taxon>
        <taxon>Brassica</taxon>
    </lineage>
</organism>
<comment type="caution">
    <text evidence="1">The sequence shown here is derived from an EMBL/GenBank/DDBJ whole genome shotgun (WGS) entry which is preliminary data.</text>
</comment>
<gene>
    <name evidence="1" type="ORF">HID58_045791</name>
</gene>
<protein>
    <submittedName>
        <fullName evidence="1">Uncharacterized protein</fullName>
    </submittedName>
</protein>
<sequence length="187" mass="21085">MKMREKVDHGSGERSARERACRRRNPLFLRVSYWSWISSLLPRISALSELWSASNSGVSVSWMEDAVVGVEGTSRFREVEATTALPPPVLVAERRKFLQLRRRRLKLLGGEGSFSLTSPALGSRSPTTVQEGEEESWFRRRLEGIMSSGETRVSVVWHGGLVRRSDAWRTEDEDLHTCLSLASSTHA</sequence>